<comment type="caution">
    <text evidence="3">The sequence shown here is derived from an EMBL/GenBank/DDBJ whole genome shotgun (WGS) entry which is preliminary data.</text>
</comment>
<feature type="coiled-coil region" evidence="1">
    <location>
        <begin position="97"/>
        <end position="152"/>
    </location>
</feature>
<dbReference type="AlphaFoldDB" id="A0AA38VSN2"/>
<keyword evidence="4" id="KW-1185">Reference proteome</keyword>
<accession>A0AA38VSN2</accession>
<reference evidence="3" key="1">
    <citation type="submission" date="2022-07" db="EMBL/GenBank/DDBJ databases">
        <title>Fungi with potential for degradation of polypropylene.</title>
        <authorList>
            <person name="Gostincar C."/>
        </authorList>
    </citation>
    <scope>NUCLEOTIDE SEQUENCE</scope>
    <source>
        <strain evidence="3">EXF-13287</strain>
    </source>
</reference>
<dbReference type="Proteomes" id="UP001174691">
    <property type="component" value="Unassembled WGS sequence"/>
</dbReference>
<evidence type="ECO:0000256" key="2">
    <source>
        <dbReference type="SAM" id="MobiDB-lite"/>
    </source>
</evidence>
<sequence length="400" mass="44414">MESSLPQNQASDARILREYIEQQDNVPAFMLQSATAILKKTLTAAPVQDQTNAFLGSIDKGVKDLRQKIDNNSLDIIVIRSEQGHLGEGVEKCVIGINTLNESASRQEARVQVAEARIEEHARGLNHQSERLNEHEIRLQLLSQTKDEETERLAAKLAAIEEHLAAMHKAPNSHRNGVPPVEHESGYIKSSQCKIATARPRVPSTLPPTTVDRAVSSRAGVQSQKGQTPVGHLSGGSQTQAGQAASRPVNNPSSIAVPSGKGRHHGRQSKTTTQGGKSVPRPLMVAAPSNPAGTMAASQMPWGPNRAWLHDHLQRALQKHTQCQRAYFRTPDMKFIWDFMDKIEDKEFSRKLQEFLSTKLGDKYARRTRINTRLNRYVTLTDLKWPVFAQAVREFMQADA</sequence>
<evidence type="ECO:0000256" key="1">
    <source>
        <dbReference type="SAM" id="Coils"/>
    </source>
</evidence>
<gene>
    <name evidence="3" type="ORF">NKR19_g5581</name>
</gene>
<keyword evidence="1" id="KW-0175">Coiled coil</keyword>
<dbReference type="EMBL" id="JANBVN010000078">
    <property type="protein sequence ID" value="KAJ9149626.1"/>
    <property type="molecule type" value="Genomic_DNA"/>
</dbReference>
<feature type="region of interest" description="Disordered" evidence="2">
    <location>
        <begin position="170"/>
        <end position="298"/>
    </location>
</feature>
<evidence type="ECO:0000313" key="3">
    <source>
        <dbReference type="EMBL" id="KAJ9149626.1"/>
    </source>
</evidence>
<feature type="compositionally biased region" description="Polar residues" evidence="2">
    <location>
        <begin position="235"/>
        <end position="256"/>
    </location>
</feature>
<organism evidence="3 4">
    <name type="scientific">Coniochaeta hoffmannii</name>
    <dbReference type="NCBI Taxonomy" id="91930"/>
    <lineage>
        <taxon>Eukaryota</taxon>
        <taxon>Fungi</taxon>
        <taxon>Dikarya</taxon>
        <taxon>Ascomycota</taxon>
        <taxon>Pezizomycotina</taxon>
        <taxon>Sordariomycetes</taxon>
        <taxon>Sordariomycetidae</taxon>
        <taxon>Coniochaetales</taxon>
        <taxon>Coniochaetaceae</taxon>
        <taxon>Coniochaeta</taxon>
    </lineage>
</organism>
<proteinExistence type="predicted"/>
<evidence type="ECO:0000313" key="4">
    <source>
        <dbReference type="Proteomes" id="UP001174691"/>
    </source>
</evidence>
<name>A0AA38VSN2_9PEZI</name>
<protein>
    <submittedName>
        <fullName evidence="3">Uncharacterized protein</fullName>
    </submittedName>
</protein>